<dbReference type="GO" id="GO:0043856">
    <property type="term" value="F:anti-sigma factor antagonist activity"/>
    <property type="evidence" value="ECO:0007669"/>
    <property type="project" value="TreeGrafter"/>
</dbReference>
<evidence type="ECO:0000313" key="2">
    <source>
        <dbReference type="EMBL" id="GII02606.1"/>
    </source>
</evidence>
<proteinExistence type="predicted"/>
<dbReference type="CDD" id="cd07043">
    <property type="entry name" value="STAS_anti-anti-sigma_factors"/>
    <property type="match status" value="1"/>
</dbReference>
<dbReference type="EMBL" id="BOOK01000033">
    <property type="protein sequence ID" value="GII02606.1"/>
    <property type="molecule type" value="Genomic_DNA"/>
</dbReference>
<dbReference type="Pfam" id="PF13466">
    <property type="entry name" value="STAS_2"/>
    <property type="match status" value="1"/>
</dbReference>
<sequence>MLERIPFRTEVLVPEPGVTRVVVTGHLDYDTAAELSAMSPKLFTGNVEVVELDLAGLTFIDSSGMAALIHVYNAAEEARGKFRIVALTPYLSHLFQVTALDKVFDLPS</sequence>
<dbReference type="InterPro" id="IPR036513">
    <property type="entry name" value="STAS_dom_sf"/>
</dbReference>
<keyword evidence="3" id="KW-1185">Reference proteome</keyword>
<dbReference type="RefSeq" id="WP_203876937.1">
    <property type="nucleotide sequence ID" value="NZ_BOOK01000033.1"/>
</dbReference>
<dbReference type="SUPFAM" id="SSF52091">
    <property type="entry name" value="SpoIIaa-like"/>
    <property type="match status" value="1"/>
</dbReference>
<dbReference type="PANTHER" id="PTHR33495:SF2">
    <property type="entry name" value="ANTI-SIGMA FACTOR ANTAGONIST TM_1081-RELATED"/>
    <property type="match status" value="1"/>
</dbReference>
<evidence type="ECO:0000313" key="3">
    <source>
        <dbReference type="Proteomes" id="UP000634476"/>
    </source>
</evidence>
<dbReference type="Proteomes" id="UP000634476">
    <property type="component" value="Unassembled WGS sequence"/>
</dbReference>
<comment type="caution">
    <text evidence="2">The sequence shown here is derived from an EMBL/GenBank/DDBJ whole genome shotgun (WGS) entry which is preliminary data.</text>
</comment>
<protein>
    <recommendedName>
        <fullName evidence="1">STAS domain-containing protein</fullName>
    </recommendedName>
</protein>
<dbReference type="PANTHER" id="PTHR33495">
    <property type="entry name" value="ANTI-SIGMA FACTOR ANTAGONIST TM_1081-RELATED-RELATED"/>
    <property type="match status" value="1"/>
</dbReference>
<reference evidence="2" key="1">
    <citation type="submission" date="2021-01" db="EMBL/GenBank/DDBJ databases">
        <title>Whole genome shotgun sequence of Planobispora takensis NBRC 109077.</title>
        <authorList>
            <person name="Komaki H."/>
            <person name="Tamura T."/>
        </authorList>
    </citation>
    <scope>NUCLEOTIDE SEQUENCE</scope>
    <source>
        <strain evidence="2">NBRC 109077</strain>
    </source>
</reference>
<dbReference type="Gene3D" id="3.30.750.24">
    <property type="entry name" value="STAS domain"/>
    <property type="match status" value="1"/>
</dbReference>
<name>A0A8J3WUF4_9ACTN</name>
<dbReference type="InterPro" id="IPR058548">
    <property type="entry name" value="MlaB-like_STAS"/>
</dbReference>
<dbReference type="PROSITE" id="PS50801">
    <property type="entry name" value="STAS"/>
    <property type="match status" value="1"/>
</dbReference>
<evidence type="ECO:0000259" key="1">
    <source>
        <dbReference type="PROSITE" id="PS50801"/>
    </source>
</evidence>
<gene>
    <name evidence="2" type="ORF">Pta02_46140</name>
</gene>
<dbReference type="InterPro" id="IPR002645">
    <property type="entry name" value="STAS_dom"/>
</dbReference>
<accession>A0A8J3WUF4</accession>
<dbReference type="AlphaFoldDB" id="A0A8J3WUF4"/>
<organism evidence="2 3">
    <name type="scientific">Planobispora takensis</name>
    <dbReference type="NCBI Taxonomy" id="1367882"/>
    <lineage>
        <taxon>Bacteria</taxon>
        <taxon>Bacillati</taxon>
        <taxon>Actinomycetota</taxon>
        <taxon>Actinomycetes</taxon>
        <taxon>Streptosporangiales</taxon>
        <taxon>Streptosporangiaceae</taxon>
        <taxon>Planobispora</taxon>
    </lineage>
</organism>
<feature type="domain" description="STAS" evidence="1">
    <location>
        <begin position="8"/>
        <end position="108"/>
    </location>
</feature>